<protein>
    <submittedName>
        <fullName evidence="2">Uncharacterized protein</fullName>
    </submittedName>
</protein>
<evidence type="ECO:0000313" key="2">
    <source>
        <dbReference type="EMBL" id="KAF1847076.1"/>
    </source>
</evidence>
<gene>
    <name evidence="2" type="ORF">K460DRAFT_53070</name>
</gene>
<dbReference type="Proteomes" id="UP000800039">
    <property type="component" value="Unassembled WGS sequence"/>
</dbReference>
<comment type="caution">
    <text evidence="2">The sequence shown here is derived from an EMBL/GenBank/DDBJ whole genome shotgun (WGS) entry which is preliminary data.</text>
</comment>
<evidence type="ECO:0000313" key="3">
    <source>
        <dbReference type="Proteomes" id="UP000800039"/>
    </source>
</evidence>
<evidence type="ECO:0000256" key="1">
    <source>
        <dbReference type="SAM" id="MobiDB-lite"/>
    </source>
</evidence>
<proteinExistence type="predicted"/>
<keyword evidence="3" id="KW-1185">Reference proteome</keyword>
<dbReference type="GeneID" id="63855750"/>
<accession>A0A9P4GL42</accession>
<reference evidence="2" key="1">
    <citation type="submission" date="2020-01" db="EMBL/GenBank/DDBJ databases">
        <authorList>
            <consortium name="DOE Joint Genome Institute"/>
            <person name="Haridas S."/>
            <person name="Albert R."/>
            <person name="Binder M."/>
            <person name="Bloem J."/>
            <person name="Labutti K."/>
            <person name="Salamov A."/>
            <person name="Andreopoulos B."/>
            <person name="Baker S.E."/>
            <person name="Barry K."/>
            <person name="Bills G."/>
            <person name="Bluhm B.H."/>
            <person name="Cannon C."/>
            <person name="Castanera R."/>
            <person name="Culley D.E."/>
            <person name="Daum C."/>
            <person name="Ezra D."/>
            <person name="Gonzalez J.B."/>
            <person name="Henrissat B."/>
            <person name="Kuo A."/>
            <person name="Liang C."/>
            <person name="Lipzen A."/>
            <person name="Lutzoni F."/>
            <person name="Magnuson J."/>
            <person name="Mondo S."/>
            <person name="Nolan M."/>
            <person name="Ohm R."/>
            <person name="Pangilinan J."/>
            <person name="Park H.-J."/>
            <person name="Ramirez L."/>
            <person name="Alfaro M."/>
            <person name="Sun H."/>
            <person name="Tritt A."/>
            <person name="Yoshinaga Y."/>
            <person name="Zwiers L.-H."/>
            <person name="Turgeon B.G."/>
            <person name="Goodwin S.B."/>
            <person name="Spatafora J.W."/>
            <person name="Crous P.W."/>
            <person name="Grigoriev I.V."/>
        </authorList>
    </citation>
    <scope>NUCLEOTIDE SEQUENCE</scope>
    <source>
        <strain evidence="2">CBS 394.84</strain>
    </source>
</reference>
<dbReference type="RefSeq" id="XP_040789639.1">
    <property type="nucleotide sequence ID" value="XM_040938494.1"/>
</dbReference>
<dbReference type="AlphaFoldDB" id="A0A9P4GL42"/>
<feature type="region of interest" description="Disordered" evidence="1">
    <location>
        <begin position="1"/>
        <end position="41"/>
    </location>
</feature>
<dbReference type="EMBL" id="ML976615">
    <property type="protein sequence ID" value="KAF1847076.1"/>
    <property type="molecule type" value="Genomic_DNA"/>
</dbReference>
<feature type="compositionally biased region" description="Low complexity" evidence="1">
    <location>
        <begin position="23"/>
        <end position="41"/>
    </location>
</feature>
<organism evidence="2 3">
    <name type="scientific">Cucurbitaria berberidis CBS 394.84</name>
    <dbReference type="NCBI Taxonomy" id="1168544"/>
    <lineage>
        <taxon>Eukaryota</taxon>
        <taxon>Fungi</taxon>
        <taxon>Dikarya</taxon>
        <taxon>Ascomycota</taxon>
        <taxon>Pezizomycotina</taxon>
        <taxon>Dothideomycetes</taxon>
        <taxon>Pleosporomycetidae</taxon>
        <taxon>Pleosporales</taxon>
        <taxon>Pleosporineae</taxon>
        <taxon>Cucurbitariaceae</taxon>
        <taxon>Cucurbitaria</taxon>
    </lineage>
</organism>
<sequence length="102" mass="11407">MSGVTSDRQAADQHQAFRQQNIAATPTTTTTTTTTTTFPATSARTLDRLLAPLLRPRKPSSVVYPNRHRSLLRSIARSTAHVYPRTKSTVSRSCIFQSSYRR</sequence>
<name>A0A9P4GL42_9PLEO</name>